<comment type="caution">
    <text evidence="4">The sequence shown here is derived from an EMBL/GenBank/DDBJ whole genome shotgun (WGS) entry which is preliminary data.</text>
</comment>
<dbReference type="EMBL" id="JAFKMR010000025">
    <property type="protein sequence ID" value="MBN8745148.1"/>
    <property type="molecule type" value="Genomic_DNA"/>
</dbReference>
<dbReference type="FunFam" id="2.20.25.10:FF:000002">
    <property type="entry name" value="UPF0434 protein YcaR"/>
    <property type="match status" value="1"/>
</dbReference>
<evidence type="ECO:0000256" key="1">
    <source>
        <dbReference type="ARBA" id="ARBA00061313"/>
    </source>
</evidence>
<evidence type="ECO:0000256" key="3">
    <source>
        <dbReference type="HAMAP-Rule" id="MF_01187"/>
    </source>
</evidence>
<dbReference type="SUPFAM" id="SSF158997">
    <property type="entry name" value="Trm112p-like"/>
    <property type="match status" value="1"/>
</dbReference>
<proteinExistence type="inferred from homology"/>
<dbReference type="Pfam" id="PF03966">
    <property type="entry name" value="Trm112p"/>
    <property type="match status" value="1"/>
</dbReference>
<comment type="similarity">
    <text evidence="1">In the N-terminal section; belongs to the LpxK family.</text>
</comment>
<dbReference type="InterPro" id="IPR005651">
    <property type="entry name" value="Trm112-like"/>
</dbReference>
<dbReference type="Gene3D" id="2.20.25.10">
    <property type="match status" value="1"/>
</dbReference>
<protein>
    <recommendedName>
        <fullName evidence="3">UPF0434 protein J0I24_12715</fullName>
    </recommendedName>
</protein>
<name>A0A8I1SWY1_THIA3</name>
<comment type="similarity">
    <text evidence="2">In the C-terminal section; belongs to the UPF0434 family.</text>
</comment>
<evidence type="ECO:0000313" key="5">
    <source>
        <dbReference type="Proteomes" id="UP000664800"/>
    </source>
</evidence>
<dbReference type="PANTHER" id="PTHR33505:SF4">
    <property type="entry name" value="PROTEIN PREY, MITOCHONDRIAL"/>
    <property type="match status" value="1"/>
</dbReference>
<evidence type="ECO:0000313" key="4">
    <source>
        <dbReference type="EMBL" id="MBN8745148.1"/>
    </source>
</evidence>
<dbReference type="RefSeq" id="WP_276731560.1">
    <property type="nucleotide sequence ID" value="NZ_JAFKMR010000025.1"/>
</dbReference>
<accession>A0A8I1SWY1</accession>
<dbReference type="HAMAP" id="MF_01187">
    <property type="entry name" value="UPF0434"/>
    <property type="match status" value="1"/>
</dbReference>
<sequence length="73" mass="7810">MDSRLLDLLVCPICKGSLQFDAAAQELICPRDKLAYPVRDDIPLMLVDLARDMTLSADATPSPSHAATAEPAA</sequence>
<organism evidence="4 5">
    <name type="scientific">Thiomonas arsenitoxydans (strain DSM 22701 / CIP 110005 / 3As)</name>
    <dbReference type="NCBI Taxonomy" id="426114"/>
    <lineage>
        <taxon>Bacteria</taxon>
        <taxon>Pseudomonadati</taxon>
        <taxon>Pseudomonadota</taxon>
        <taxon>Betaproteobacteria</taxon>
        <taxon>Burkholderiales</taxon>
        <taxon>Thiomonas</taxon>
    </lineage>
</organism>
<gene>
    <name evidence="4" type="ORF">J0I24_12715</name>
</gene>
<dbReference type="GO" id="GO:0005829">
    <property type="term" value="C:cytosol"/>
    <property type="evidence" value="ECO:0007669"/>
    <property type="project" value="TreeGrafter"/>
</dbReference>
<comment type="similarity">
    <text evidence="3">Belongs to the UPF0434 family.</text>
</comment>
<dbReference type="PANTHER" id="PTHR33505">
    <property type="entry name" value="ZGC:162634"/>
    <property type="match status" value="1"/>
</dbReference>
<reference evidence="4" key="1">
    <citation type="submission" date="2021-02" db="EMBL/GenBank/DDBJ databases">
        <title>Thiocyanate and organic carbon inputs drive convergent selection for specific autotrophic Afipia and Thiobacillus strains within complex microbiomes.</title>
        <authorList>
            <person name="Huddy R.J."/>
            <person name="Sachdeva R."/>
            <person name="Kadzinga F."/>
            <person name="Kantor R.S."/>
            <person name="Harrison S.T.L."/>
            <person name="Banfield J.F."/>
        </authorList>
    </citation>
    <scope>NUCLEOTIDE SEQUENCE</scope>
    <source>
        <strain evidence="4">SCN18_13_7_16_R3_B_64_19</strain>
    </source>
</reference>
<evidence type="ECO:0000256" key="2">
    <source>
        <dbReference type="ARBA" id="ARBA00061381"/>
    </source>
</evidence>
<dbReference type="AlphaFoldDB" id="A0A8I1SWY1"/>
<dbReference type="Proteomes" id="UP000664800">
    <property type="component" value="Unassembled WGS sequence"/>
</dbReference>